<dbReference type="KEGG" id="cci:CC1G_03334"/>
<dbReference type="OMA" id="YPPNAWA"/>
<feature type="compositionally biased region" description="Basic and acidic residues" evidence="1">
    <location>
        <begin position="385"/>
        <end position="418"/>
    </location>
</feature>
<feature type="region of interest" description="Disordered" evidence="1">
    <location>
        <begin position="1"/>
        <end position="56"/>
    </location>
</feature>
<dbReference type="OrthoDB" id="5531344at2759"/>
<feature type="compositionally biased region" description="Low complexity" evidence="1">
    <location>
        <begin position="512"/>
        <end position="539"/>
    </location>
</feature>
<feature type="compositionally biased region" description="Polar residues" evidence="1">
    <location>
        <begin position="335"/>
        <end position="349"/>
    </location>
</feature>
<evidence type="ECO:0000313" key="3">
    <source>
        <dbReference type="Proteomes" id="UP000001861"/>
    </source>
</evidence>
<dbReference type="eggNOG" id="ENOG502R8QG">
    <property type="taxonomic scope" value="Eukaryota"/>
</dbReference>
<reference evidence="2 3" key="1">
    <citation type="journal article" date="2010" name="Proc. Natl. Acad. Sci. U.S.A.">
        <title>Insights into evolution of multicellular fungi from the assembled chromosomes of the mushroom Coprinopsis cinerea (Coprinus cinereus).</title>
        <authorList>
            <person name="Stajich J.E."/>
            <person name="Wilke S.K."/>
            <person name="Ahren D."/>
            <person name="Au C.H."/>
            <person name="Birren B.W."/>
            <person name="Borodovsky M."/>
            <person name="Burns C."/>
            <person name="Canback B."/>
            <person name="Casselton L.A."/>
            <person name="Cheng C.K."/>
            <person name="Deng J."/>
            <person name="Dietrich F.S."/>
            <person name="Fargo D.C."/>
            <person name="Farman M.L."/>
            <person name="Gathman A.C."/>
            <person name="Goldberg J."/>
            <person name="Guigo R."/>
            <person name="Hoegger P.J."/>
            <person name="Hooker J.B."/>
            <person name="Huggins A."/>
            <person name="James T.Y."/>
            <person name="Kamada T."/>
            <person name="Kilaru S."/>
            <person name="Kodira C."/>
            <person name="Kues U."/>
            <person name="Kupfer D."/>
            <person name="Kwan H.S."/>
            <person name="Lomsadze A."/>
            <person name="Li W."/>
            <person name="Lilly W.W."/>
            <person name="Ma L.J."/>
            <person name="Mackey A.J."/>
            <person name="Manning G."/>
            <person name="Martin F."/>
            <person name="Muraguchi H."/>
            <person name="Natvig D.O."/>
            <person name="Palmerini H."/>
            <person name="Ramesh M.A."/>
            <person name="Rehmeyer C.J."/>
            <person name="Roe B.A."/>
            <person name="Shenoy N."/>
            <person name="Stanke M."/>
            <person name="Ter-Hovhannisyan V."/>
            <person name="Tunlid A."/>
            <person name="Velagapudi R."/>
            <person name="Vision T.J."/>
            <person name="Zeng Q."/>
            <person name="Zolan M.E."/>
            <person name="Pukkila P.J."/>
        </authorList>
    </citation>
    <scope>NUCLEOTIDE SEQUENCE [LARGE SCALE GENOMIC DNA]</scope>
    <source>
        <strain evidence="3">Okayama-7 / 130 / ATCC MYA-4618 / FGSC 9003</strain>
    </source>
</reference>
<feature type="region of interest" description="Disordered" evidence="1">
    <location>
        <begin position="308"/>
        <end position="430"/>
    </location>
</feature>
<dbReference type="STRING" id="240176.A8N7J1"/>
<feature type="compositionally biased region" description="Polar residues" evidence="1">
    <location>
        <begin position="108"/>
        <end position="122"/>
    </location>
</feature>
<feature type="region of interest" description="Disordered" evidence="1">
    <location>
        <begin position="512"/>
        <end position="572"/>
    </location>
</feature>
<evidence type="ECO:0000313" key="2">
    <source>
        <dbReference type="EMBL" id="EAU91166.2"/>
    </source>
</evidence>
<accession>A8N7J1</accession>
<feature type="region of interest" description="Disordered" evidence="1">
    <location>
        <begin position="220"/>
        <end position="248"/>
    </location>
</feature>
<feature type="compositionally biased region" description="Low complexity" evidence="1">
    <location>
        <begin position="9"/>
        <end position="36"/>
    </location>
</feature>
<dbReference type="VEuPathDB" id="FungiDB:CC1G_03334"/>
<gene>
    <name evidence="2" type="ORF">CC1G_03334</name>
</gene>
<organism evidence="2 3">
    <name type="scientific">Coprinopsis cinerea (strain Okayama-7 / 130 / ATCC MYA-4618 / FGSC 9003)</name>
    <name type="common">Inky cap fungus</name>
    <name type="synonym">Hormographiella aspergillata</name>
    <dbReference type="NCBI Taxonomy" id="240176"/>
    <lineage>
        <taxon>Eukaryota</taxon>
        <taxon>Fungi</taxon>
        <taxon>Dikarya</taxon>
        <taxon>Basidiomycota</taxon>
        <taxon>Agaricomycotina</taxon>
        <taxon>Agaricomycetes</taxon>
        <taxon>Agaricomycetidae</taxon>
        <taxon>Agaricales</taxon>
        <taxon>Agaricineae</taxon>
        <taxon>Psathyrellaceae</taxon>
        <taxon>Coprinopsis</taxon>
    </lineage>
</organism>
<dbReference type="EMBL" id="AACS02000003">
    <property type="protein sequence ID" value="EAU91166.2"/>
    <property type="molecule type" value="Genomic_DNA"/>
</dbReference>
<sequence>MTHGPPPAAAESSRSSYYRTSSTPSAPTTSTSHHPPLYNHYPSTYPGTYTHPPQPPVQGHWPTNWYQYYHHPGQYPASSTPPAPTVKQEHHVDPSRGIHPHYSGYNAYYQTQPDQNEVNATPRQPAPIEAPSPAPKPHPVPSSTVKPVEKPPVPPPQPPENYEHWDDILKTFLEEAKLTESLKGLEMDMLVLSPDWETTGVYTAVGKMIRRFQGLLKRRQEDGRESFDKGATPTPENAGPSQSDSKERLDTRKLAYVSPHLVPNEPTRTPTTMTKSISQFLARNRARNNASNRAEFLYSLSERRKQLAALQSADSTTEATPQNSTDKKNGELKQRSPSTVDPRNVSSCARTDARPIDRDAQMKYDIAKNSDGPLSRTRAKGKANIGDKRAHRGDGADGTSDGRRVRRRTESEVLTKEPSEEEEEGTPSRYPALDDRLKNIEAHFAVRYVPSPPRTLLARLKFLEEHIIKLEKEYPPWAALWFCQPGRGWPPPPRTTPIIVPVHLRALAVTSNAPNPVSTNANSSTSTSTTSSPASAIPAKTEDESGDLTPTAPTSGSRPKATKPKKQQSSLYRAVMEKLEVKKALEDYRAAS</sequence>
<feature type="region of interest" description="Disordered" evidence="1">
    <location>
        <begin position="76"/>
        <end position="160"/>
    </location>
</feature>
<keyword evidence="3" id="KW-1185">Reference proteome</keyword>
<comment type="caution">
    <text evidence="2">The sequence shown here is derived from an EMBL/GenBank/DDBJ whole genome shotgun (WGS) entry which is preliminary data.</text>
</comment>
<proteinExistence type="predicted"/>
<dbReference type="Proteomes" id="UP000001861">
    <property type="component" value="Unassembled WGS sequence"/>
</dbReference>
<name>A8N7J1_COPC7</name>
<feature type="compositionally biased region" description="Basic and acidic residues" evidence="1">
    <location>
        <begin position="351"/>
        <end position="368"/>
    </location>
</feature>
<dbReference type="InParanoid" id="A8N7J1"/>
<dbReference type="HOGENOM" id="CLU_032498_1_0_1"/>
<feature type="compositionally biased region" description="Basic and acidic residues" evidence="1">
    <location>
        <begin position="325"/>
        <end position="334"/>
    </location>
</feature>
<dbReference type="GeneID" id="6007244"/>
<feature type="compositionally biased region" description="Basic and acidic residues" evidence="1">
    <location>
        <begin position="87"/>
        <end position="96"/>
    </location>
</feature>
<dbReference type="AlphaFoldDB" id="A8N7J1"/>
<dbReference type="RefSeq" id="XP_001830797.2">
    <property type="nucleotide sequence ID" value="XM_001830745.2"/>
</dbReference>
<feature type="compositionally biased region" description="Pro residues" evidence="1">
    <location>
        <begin position="150"/>
        <end position="159"/>
    </location>
</feature>
<feature type="compositionally biased region" description="Pro residues" evidence="1">
    <location>
        <begin position="124"/>
        <end position="140"/>
    </location>
</feature>
<protein>
    <submittedName>
        <fullName evidence="2">Uncharacterized protein</fullName>
    </submittedName>
</protein>
<evidence type="ECO:0000256" key="1">
    <source>
        <dbReference type="SAM" id="MobiDB-lite"/>
    </source>
</evidence>
<feature type="compositionally biased region" description="Polar residues" evidence="1">
    <location>
        <begin position="312"/>
        <end position="324"/>
    </location>
</feature>